<dbReference type="Gene3D" id="3.40.190.290">
    <property type="match status" value="1"/>
</dbReference>
<dbReference type="InterPro" id="IPR036388">
    <property type="entry name" value="WH-like_DNA-bd_sf"/>
</dbReference>
<dbReference type="InterPro" id="IPR000847">
    <property type="entry name" value="LysR_HTH_N"/>
</dbReference>
<evidence type="ECO:0000313" key="6">
    <source>
        <dbReference type="EMBL" id="SAK71235.1"/>
    </source>
</evidence>
<keyword evidence="7" id="KW-1185">Reference proteome</keyword>
<evidence type="ECO:0000256" key="4">
    <source>
        <dbReference type="ARBA" id="ARBA00023163"/>
    </source>
</evidence>
<dbReference type="AlphaFoldDB" id="A0A158BMF2"/>
<evidence type="ECO:0000313" key="7">
    <source>
        <dbReference type="Proteomes" id="UP000054851"/>
    </source>
</evidence>
<organism evidence="6 7">
    <name type="scientific">Caballeronia hypogeia</name>
    <dbReference type="NCBI Taxonomy" id="1777140"/>
    <lineage>
        <taxon>Bacteria</taxon>
        <taxon>Pseudomonadati</taxon>
        <taxon>Pseudomonadota</taxon>
        <taxon>Betaproteobacteria</taxon>
        <taxon>Burkholderiales</taxon>
        <taxon>Burkholderiaceae</taxon>
        <taxon>Caballeronia</taxon>
    </lineage>
</organism>
<keyword evidence="4" id="KW-0804">Transcription</keyword>
<dbReference type="SUPFAM" id="SSF53850">
    <property type="entry name" value="Periplasmic binding protein-like II"/>
    <property type="match status" value="1"/>
</dbReference>
<name>A0A158BMF2_9BURK</name>
<dbReference type="Pfam" id="PF03466">
    <property type="entry name" value="LysR_substrate"/>
    <property type="match status" value="1"/>
</dbReference>
<dbReference type="RefSeq" id="WP_061169066.1">
    <property type="nucleotide sequence ID" value="NZ_FCOA02000012.1"/>
</dbReference>
<accession>A0A158BMF2</accession>
<dbReference type="PROSITE" id="PS50931">
    <property type="entry name" value="HTH_LYSR"/>
    <property type="match status" value="1"/>
</dbReference>
<reference evidence="6" key="1">
    <citation type="submission" date="2016-01" db="EMBL/GenBank/DDBJ databases">
        <authorList>
            <person name="Peeters C."/>
        </authorList>
    </citation>
    <scope>NUCLEOTIDE SEQUENCE</scope>
    <source>
        <strain evidence="6">LMG 29322</strain>
    </source>
</reference>
<dbReference type="Gene3D" id="1.10.10.10">
    <property type="entry name" value="Winged helix-like DNA-binding domain superfamily/Winged helix DNA-binding domain"/>
    <property type="match status" value="1"/>
</dbReference>
<dbReference type="EMBL" id="FCOA02000012">
    <property type="protein sequence ID" value="SAK71235.1"/>
    <property type="molecule type" value="Genomic_DNA"/>
</dbReference>
<feature type="domain" description="HTH lysR-type" evidence="5">
    <location>
        <begin position="2"/>
        <end position="59"/>
    </location>
</feature>
<gene>
    <name evidence="6" type="ORF">AWB79_03918</name>
</gene>
<evidence type="ECO:0000256" key="3">
    <source>
        <dbReference type="ARBA" id="ARBA00023125"/>
    </source>
</evidence>
<dbReference type="InterPro" id="IPR058163">
    <property type="entry name" value="LysR-type_TF_proteobact-type"/>
</dbReference>
<comment type="caution">
    <text evidence="6">The sequence shown here is derived from an EMBL/GenBank/DDBJ whole genome shotgun (WGS) entry which is preliminary data.</text>
</comment>
<dbReference type="SUPFAM" id="SSF46785">
    <property type="entry name" value="Winged helix' DNA-binding domain"/>
    <property type="match status" value="1"/>
</dbReference>
<dbReference type="GO" id="GO:0006351">
    <property type="term" value="P:DNA-templated transcription"/>
    <property type="evidence" value="ECO:0007669"/>
    <property type="project" value="TreeGrafter"/>
</dbReference>
<keyword evidence="2" id="KW-0805">Transcription regulation</keyword>
<dbReference type="STRING" id="1777140.AWB79_03918"/>
<dbReference type="InterPro" id="IPR036390">
    <property type="entry name" value="WH_DNA-bd_sf"/>
</dbReference>
<proteinExistence type="inferred from homology"/>
<comment type="similarity">
    <text evidence="1">Belongs to the LysR transcriptional regulatory family.</text>
</comment>
<dbReference type="GO" id="GO:0043565">
    <property type="term" value="F:sequence-specific DNA binding"/>
    <property type="evidence" value="ECO:0007669"/>
    <property type="project" value="TreeGrafter"/>
</dbReference>
<dbReference type="GO" id="GO:0003700">
    <property type="term" value="F:DNA-binding transcription factor activity"/>
    <property type="evidence" value="ECO:0007669"/>
    <property type="project" value="InterPro"/>
</dbReference>
<evidence type="ECO:0000256" key="1">
    <source>
        <dbReference type="ARBA" id="ARBA00009437"/>
    </source>
</evidence>
<keyword evidence="3" id="KW-0238">DNA-binding</keyword>
<dbReference type="InterPro" id="IPR005119">
    <property type="entry name" value="LysR_subst-bd"/>
</dbReference>
<protein>
    <submittedName>
        <fullName evidence="6">LysR family transcriptional regulator</fullName>
    </submittedName>
</protein>
<dbReference type="Pfam" id="PF00126">
    <property type="entry name" value="HTH_1"/>
    <property type="match status" value="1"/>
</dbReference>
<dbReference type="PANTHER" id="PTHR30537">
    <property type="entry name" value="HTH-TYPE TRANSCRIPTIONAL REGULATOR"/>
    <property type="match status" value="1"/>
</dbReference>
<sequence length="299" mass="32484">MLDLNDLYYFATLVERGSFTAAAQAIGVPKGTLSRRLSRLETHLALRLIDRTTRRFSPTQAGEKLYVYARTAVEQASTAEAHLRALTGEPAGRIRVTCPHGILRALLAPLLPQFLAIHPKVYIDLVASSRYCDLIADGFDIGLRTHQHDLADSSLIARRLAVLKMILVASPLHFSGQAPVNPSDLDGLHGLHLETRDGPAAWTLHGPDDRRTTIHLQHKLGSDDVSVLKTAAMSGLGVAVMPLAVCRDELASGALVRVLPEWEVPDRNLSLVLPASKGLMPAVRAFADFVVAHMPDLAE</sequence>
<evidence type="ECO:0000256" key="2">
    <source>
        <dbReference type="ARBA" id="ARBA00023015"/>
    </source>
</evidence>
<dbReference type="FunFam" id="1.10.10.10:FF:000001">
    <property type="entry name" value="LysR family transcriptional regulator"/>
    <property type="match status" value="1"/>
</dbReference>
<dbReference type="PANTHER" id="PTHR30537:SF31">
    <property type="entry name" value="TRANSCRIPTIONAL REGULATOR, LYSR FAMILY"/>
    <property type="match status" value="1"/>
</dbReference>
<evidence type="ECO:0000259" key="5">
    <source>
        <dbReference type="PROSITE" id="PS50931"/>
    </source>
</evidence>
<dbReference type="Proteomes" id="UP000054851">
    <property type="component" value="Unassembled WGS sequence"/>
</dbReference>